<dbReference type="GO" id="GO:0019031">
    <property type="term" value="C:viral envelope"/>
    <property type="evidence" value="ECO:0007669"/>
    <property type="project" value="UniProtKB-KW"/>
</dbReference>
<evidence type="ECO:0000256" key="9">
    <source>
        <dbReference type="ARBA" id="ARBA00022511"/>
    </source>
</evidence>
<dbReference type="FunFam" id="1.20.5.490:FF:000001">
    <property type="entry name" value="Envelope glycoprotein gp160"/>
    <property type="match status" value="1"/>
</dbReference>
<feature type="site" description="Cleavage; by host furin" evidence="33">
    <location>
        <begin position="512"/>
        <end position="513"/>
    </location>
</feature>
<dbReference type="Gene3D" id="1.20.5.490">
    <property type="entry name" value="Single helix bin"/>
    <property type="match status" value="1"/>
</dbReference>
<comment type="function">
    <text evidence="33">Envelope glycoprotein gp160: Oligomerizes in the host endoplasmic reticulum into predominantly trimers. In a second time, gp160 transits in the host Golgi, where glycosylation is completed. The precursor is then proteolytically cleaved in the trans-Golgi and thereby activated by cellular furin or furin-like proteases to produce gp120 and gp41.</text>
</comment>
<comment type="domain">
    <text evidence="33">The membrane proximal external region (MPER) present in gp41 is a tryptophan-rich region recognized by the antibodies 2F5, Z13, and 4E10. MPER seems to play a role in fusion.</text>
</comment>
<feature type="short sequence motif" description="YXXL motif; contains endocytosis signal" evidence="33">
    <location>
        <begin position="713"/>
        <end position="716"/>
    </location>
</feature>
<feature type="coiled-coil region" evidence="33">
    <location>
        <begin position="634"/>
        <end position="668"/>
    </location>
</feature>
<keyword evidence="30 33" id="KW-0449">Lipoprotein</keyword>
<name>A0A3G5Q8G7_HV1</name>
<evidence type="ECO:0000256" key="10">
    <source>
        <dbReference type="ARBA" id="ARBA00022570"/>
    </source>
</evidence>
<feature type="lipid moiety-binding region" description="S-palmitoyl cysteine; by host" evidence="33">
    <location>
        <position position="838"/>
    </location>
</feature>
<evidence type="ECO:0000256" key="18">
    <source>
        <dbReference type="ARBA" id="ARBA00022844"/>
    </source>
</evidence>
<evidence type="ECO:0000256" key="32">
    <source>
        <dbReference type="ARBA" id="ARBA00062028"/>
    </source>
</evidence>
<comment type="PTM">
    <text evidence="33">Highly glycosylated by host. The high number of glycan on the protein is reffered to as 'glycan shield' because it contributes to hide protein sequence from adaptive immune system.</text>
</comment>
<evidence type="ECO:0000256" key="22">
    <source>
        <dbReference type="ARBA" id="ARBA00022989"/>
    </source>
</evidence>
<keyword evidence="22 33" id="KW-1133">Transmembrane helix</keyword>
<evidence type="ECO:0000256" key="27">
    <source>
        <dbReference type="ARBA" id="ARBA00023157"/>
    </source>
</evidence>
<dbReference type="FunFam" id="2.170.40.20:FF:000001">
    <property type="entry name" value="Envelope glycoprotein gp160"/>
    <property type="match status" value="1"/>
</dbReference>
<feature type="region of interest" description="Immunosuppression" evidence="33">
    <location>
        <begin position="575"/>
        <end position="593"/>
    </location>
</feature>
<keyword evidence="20 33" id="KW-0261">Viral envelope protein</keyword>
<evidence type="ECO:0000256" key="5">
    <source>
        <dbReference type="ARBA" id="ARBA00004578"/>
    </source>
</evidence>
<evidence type="ECO:0000256" key="6">
    <source>
        <dbReference type="ARBA" id="ARBA00004650"/>
    </source>
</evidence>
<comment type="miscellaneous">
    <text evidence="33">HIV-1 lineages are divided in three main groups, M (for Major), O (for Outlier), and N (for New, or Non-M, Non-O). The vast majority of strains found worldwide belong to the group M. Group O seems to be endemic to and largely confined to Cameroon and neighboring countries in West Central Africa, where these viruses represent a small minority of HIV-1 strains. The group N is represented by a limited number of isolates from Cameroonian persons. The group M is further subdivided in 9 clades or subtypes (A to D, F to H, J and K).</text>
</comment>
<dbReference type="CDD" id="cd09909">
    <property type="entry name" value="HIV-1-like_HR1-HR2"/>
    <property type="match status" value="1"/>
</dbReference>
<evidence type="ECO:0000256" key="28">
    <source>
        <dbReference type="ARBA" id="ARBA00023180"/>
    </source>
</evidence>
<feature type="transmembrane region" description="Helical" evidence="34">
    <location>
        <begin position="679"/>
        <end position="706"/>
    </location>
</feature>
<gene>
    <name evidence="33 38" type="primary">env</name>
</gene>
<evidence type="ECO:0000256" key="12">
    <source>
        <dbReference type="ARBA" id="ARBA00022595"/>
    </source>
</evidence>
<evidence type="ECO:0000256" key="17">
    <source>
        <dbReference type="ARBA" id="ARBA00022804"/>
    </source>
</evidence>
<comment type="domain">
    <text evidence="33">The CD4-binding region is targeted by the antibody b12.</text>
</comment>
<dbReference type="InterPro" id="IPR037527">
    <property type="entry name" value="Gp160"/>
</dbReference>
<keyword evidence="11 33" id="KW-0945">Host-virus interaction</keyword>
<feature type="region of interest" description="V2" evidence="33">
    <location>
        <begin position="160"/>
        <end position="199"/>
    </location>
</feature>
<keyword evidence="16 33" id="KW-0732">Signal</keyword>
<keyword evidence="15 33" id="KW-0053">Apoptosis</keyword>
<keyword evidence="18 33" id="KW-0946">Virion</keyword>
<keyword evidence="31 33" id="KW-1160">Virus entry into host cell</keyword>
<dbReference type="SUPFAM" id="SSF56502">
    <property type="entry name" value="gp120 core"/>
    <property type="match status" value="2"/>
</dbReference>
<comment type="function">
    <text evidence="33">Transmembrane protein gp41: Acts as a class I viral fusion protein. Under the current model, the protein has at least 3 conformational states: pre-fusion native state, pre-hairpin intermediate state, and post-fusion hairpin state. During fusion of viral and target intracellular membranes, the coiled coil regions (heptad repeats) assume a trimer-of-hairpins structure, positioning the fusion peptide in close proximity to the C-terminal region of the ectodomain. The formation of this structure appears to drive apposition and subsequent fusion of viral and target cell membranes. Complete fusion occurs in host cell endosomes and is dynamin-dependent, however some lipid transfer might occur at the plasma membrane. The virus undergoes clathrin-dependent internalization long before endosomal fusion, thus minimizing the surface exposure of conserved viral epitopes during fusion and reducing the efficacy of inhibitors targeting these epitopes. Membranes fusion leads to delivery of the nucleocapsid into the cytoplasm.</text>
</comment>
<feature type="transmembrane region" description="Helical" evidence="34">
    <location>
        <begin position="513"/>
        <end position="536"/>
    </location>
</feature>
<evidence type="ECO:0000256" key="19">
    <source>
        <dbReference type="ARBA" id="ARBA00022870"/>
    </source>
</evidence>
<keyword evidence="21 33" id="KW-1164">Virus endocytosis by host</keyword>
<dbReference type="Pfam" id="PF00517">
    <property type="entry name" value="GP41"/>
    <property type="match status" value="1"/>
</dbReference>
<dbReference type="GO" id="GO:0016020">
    <property type="term" value="C:membrane"/>
    <property type="evidence" value="ECO:0007669"/>
    <property type="project" value="UniProtKB-UniRule"/>
</dbReference>
<keyword evidence="24 33" id="KW-0175">Coiled coil</keyword>
<dbReference type="GO" id="GO:0019062">
    <property type="term" value="P:virion attachment to host cell"/>
    <property type="evidence" value="ECO:0007669"/>
    <property type="project" value="UniProtKB-UniRule"/>
</dbReference>
<dbReference type="Pfam" id="PF00516">
    <property type="entry name" value="GP120"/>
    <property type="match status" value="1"/>
</dbReference>
<feature type="region of interest" description="CD4-binding loop" evidence="33">
    <location>
        <begin position="366"/>
        <end position="376"/>
    </location>
</feature>
<feature type="short sequence motif" description="Di-leucine internalization motif" evidence="33">
    <location>
        <begin position="856"/>
        <end position="857"/>
    </location>
</feature>
<dbReference type="HAMAP" id="MF_04083">
    <property type="entry name" value="HIV_ENV"/>
    <property type="match status" value="1"/>
</dbReference>
<evidence type="ECO:0000256" key="30">
    <source>
        <dbReference type="ARBA" id="ARBA00023288"/>
    </source>
</evidence>
<evidence type="ECO:0000256" key="24">
    <source>
        <dbReference type="ARBA" id="ARBA00023054"/>
    </source>
</evidence>
<keyword evidence="23 33" id="KW-1039">Host endosome</keyword>
<comment type="caution">
    <text evidence="33 34">Lacks conserved residue(s) required for the propagation of feature annotation.</text>
</comment>
<comment type="subcellular location">
    <molecule>Transmembrane protein gp41</molecule>
    <subcellularLocation>
        <location evidence="33">Virion membrane</location>
        <topology evidence="33">Single-pass type I membrane protein</topology>
    </subcellularLocation>
    <subcellularLocation>
        <location evidence="33">Host cell membrane</location>
        <topology evidence="33">Single-pass type I membrane protein</topology>
    </subcellularLocation>
    <subcellularLocation>
        <location evidence="33">Host endosome membrane</location>
        <topology evidence="33">Single-pass type I membrane protein</topology>
    </subcellularLocation>
    <text evidence="33">It is probably concentrated at the site of budding and incorporated into the virions possibly by contacts between the cytoplasmic tail of Env and the N-terminus of Gag.</text>
</comment>
<comment type="function">
    <text evidence="33">Surface protein gp120: Attaches the virus to the host lymphoid cell by binding to the primary receptor CD4. This interaction induces a structural rearrangement creating a high affinity binding site for a chemokine coreceptor like CXCR4 and/or CCR5. Acts as a ligand for CD209/DC-SIGN and CLEC4M/DC-SIGNR, which are respectively found on dendritic cells (DCs), and on endothelial cells of liver sinusoids and lymph node sinuses. These interactions allow capture of viral particles at mucosal surfaces by these cells and subsequent transmission to permissive cells. HIV subverts the migration properties of dendritic cells to gain access to CD4+ T-cells in lymph nodes. Virus transmission to permissive T-cells occurs either in trans (without DCs infection, through viral capture and transmission), or in cis (following DCs productive infection, through the usual CD4-gp120 interaction), thereby inducing a robust infection. In trans infection, bound virions remain infectious over days and it is proposed that they are not degraded, but protected in non-lysosomal acidic organelles within the DCs close to the cell membrane thus contributing to the viral infectious potential during DCs' migration from the periphery to the lymphoid tissues. On arrival at lymphoid tissues, intact virions recycle back to DCs' cell surface allowing virus transmission to CD4+ T-cells.</text>
</comment>
<proteinExistence type="inferred from homology"/>
<comment type="PTM">
    <text evidence="33">Palmitoylation of the transmembrane protein and of Env polyprotein (prior to its proteolytic cleavage) is essential for their association with host cell membrane lipid rafts. Palmitoylation is therefore required for envelope trafficking to classical lipid rafts, but not for viral replication.</text>
</comment>
<comment type="subunit">
    <text evidence="32">The mature envelope protein (Env) consists of a homotrimer of non-covalently associated gp120-gp41 heterodimers. The resulting complex protrudes from the virus surface as a spike. There seems to be as few as 10 spikes on the average virion. Interacts with host CD4, CCR5 and CXCR4. Gp120 also interacts with the C-type lectins CD209/DC-SIGN and CLEC4M/DC-SIGNR (collectively referred to as DC-SIGN(R)). Gp120 and gp41 interact with GalCer. Gp120 interacts with host ITGA4/ITGB7 complex; on CD4+ T-cells, this interaction results in rapid activation of integrin ITGAL/LFA-1, which facilitates efficient cell-to-cell spreading of HIV-1. Gp120 interacts with cell-associated heparan sulfate; this interaction increases virus infectivity on permissive cells and may be involved in infection of CD4- cells.</text>
</comment>
<evidence type="ECO:0000256" key="35">
    <source>
        <dbReference type="SAM" id="MobiDB-lite"/>
    </source>
</evidence>
<evidence type="ECO:0000256" key="16">
    <source>
        <dbReference type="ARBA" id="ARBA00022729"/>
    </source>
</evidence>
<keyword evidence="9 33" id="KW-1032">Host cell membrane</keyword>
<keyword evidence="10 33" id="KW-1165">Clathrin-mediated endocytosis of virus by host</keyword>
<dbReference type="Gene3D" id="2.170.40.20">
    <property type="entry name" value="Human immunodeficiency virus 1, Gp160, envelope glycoprotein"/>
    <property type="match status" value="2"/>
</dbReference>
<accession>A0A3G5Q8G7</accession>
<keyword evidence="17 33" id="KW-1161">Viral attachment to host cell</keyword>
<feature type="domain" description="Retroviral envelope protein GP41-like" evidence="37">
    <location>
        <begin position="531"/>
        <end position="721"/>
    </location>
</feature>
<dbReference type="FunFam" id="2.170.40.20:FF:000003">
    <property type="entry name" value="Envelope glycoprotein gp160"/>
    <property type="match status" value="1"/>
</dbReference>
<comment type="subcellular location">
    <subcellularLocation>
        <location evidence="3">Host cell membrane</location>
        <topology evidence="3">Peripheral membrane protein</topology>
    </subcellularLocation>
    <subcellularLocation>
        <location evidence="1">Host cell membrane</location>
        <topology evidence="1">Single-pass type I membrane protein</topology>
    </subcellularLocation>
    <subcellularLocation>
        <location evidence="2">Host endosome membrane</location>
        <topology evidence="2">Peripheral membrane protein</topology>
    </subcellularLocation>
    <subcellularLocation>
        <location evidence="5">Host endosome membrane</location>
        <topology evidence="5">Single-pass type I membrane protein</topology>
    </subcellularLocation>
    <subcellularLocation>
        <location evidence="6">Virion membrane</location>
        <topology evidence="6">Peripheral membrane protein</topology>
    </subcellularLocation>
    <subcellularLocation>
        <location evidence="4">Virion membrane</location>
        <topology evidence="4">Single-pass type I membrane protein</topology>
    </subcellularLocation>
</comment>
<keyword evidence="13 33" id="KW-0165">Cleavage on pair of basic residues</keyword>
<comment type="similarity">
    <text evidence="33">Belongs to the HIV-1 env protein family.</text>
</comment>
<evidence type="ECO:0000313" key="38">
    <source>
        <dbReference type="EMBL" id="AYX70277.1"/>
    </source>
</evidence>
<dbReference type="InterPro" id="IPR000777">
    <property type="entry name" value="HIV1_Gp120"/>
</dbReference>
<evidence type="ECO:0000256" key="2">
    <source>
        <dbReference type="ARBA" id="ARBA00004433"/>
    </source>
</evidence>
<dbReference type="GO" id="GO:0020002">
    <property type="term" value="C:host cell plasma membrane"/>
    <property type="evidence" value="ECO:0007669"/>
    <property type="project" value="UniProtKB-SubCell"/>
</dbReference>
<evidence type="ECO:0000256" key="1">
    <source>
        <dbReference type="ARBA" id="ARBA00004402"/>
    </source>
</evidence>
<protein>
    <recommendedName>
        <fullName evidence="33">Envelope glycoprotein gp160</fullName>
    </recommendedName>
    <alternativeName>
        <fullName evidence="33">Env polyprotein</fullName>
    </alternativeName>
    <component>
        <recommendedName>
            <fullName evidence="33">Surface protein gp120</fullName>
            <shortName evidence="33">SU</shortName>
        </recommendedName>
        <alternativeName>
            <fullName evidence="33">Glycoprotein 120</fullName>
            <shortName evidence="33">gp120</shortName>
        </alternativeName>
    </component>
    <component>
        <recommendedName>
            <fullName evidence="33">Transmembrane protein gp41</fullName>
            <shortName evidence="33">TM</shortName>
        </recommendedName>
        <alternativeName>
            <fullName evidence="33">Glycoprotein 41</fullName>
            <shortName evidence="33">gp41</shortName>
        </alternativeName>
    </component>
</protein>
<evidence type="ECO:0000256" key="31">
    <source>
        <dbReference type="ARBA" id="ARBA00023296"/>
    </source>
</evidence>
<dbReference type="Gene3D" id="1.10.287.210">
    <property type="match status" value="1"/>
</dbReference>
<keyword evidence="25 33" id="KW-0472">Membrane</keyword>
<comment type="PTM">
    <text evidence="33">Specific enzymatic cleavages in vivo yield mature proteins. Envelope glycoproteins are synthesized as a inactive precursor that is heavily N-glycosylated and processed likely by host cell furin in the Golgi to yield the mature SU and TM proteins. The cleavage site between SU and TM requires the minimal sequence [KR]-X-[KR]-R. About 2 of the 9 disulfide bonds of gp41 are reduced by P4HB/PDI, following binding to CD4 receptor.</text>
</comment>
<feature type="region of interest" description="V5" evidence="33">
    <location>
        <begin position="462"/>
        <end position="472"/>
    </location>
</feature>
<evidence type="ECO:0000259" key="36">
    <source>
        <dbReference type="Pfam" id="PF00516"/>
    </source>
</evidence>
<dbReference type="SUPFAM" id="SSF58069">
    <property type="entry name" value="Virus ectodomain"/>
    <property type="match status" value="1"/>
</dbReference>
<evidence type="ECO:0000256" key="23">
    <source>
        <dbReference type="ARBA" id="ARBA00023046"/>
    </source>
</evidence>
<dbReference type="FunFam" id="1.10.287.210:FF:000001">
    <property type="entry name" value="Envelope glycoprotein gp160"/>
    <property type="match status" value="1"/>
</dbReference>
<feature type="disulfide bond" evidence="33">
    <location>
        <begin position="599"/>
        <end position="605"/>
    </location>
</feature>
<evidence type="ECO:0000256" key="7">
    <source>
        <dbReference type="ARBA" id="ARBA00022506"/>
    </source>
</evidence>
<evidence type="ECO:0000256" key="26">
    <source>
        <dbReference type="ARBA" id="ARBA00023139"/>
    </source>
</evidence>
<comment type="subunit">
    <text evidence="33">The mature envelope protein (Env) consists of a homotrimer of non-covalently associated gp120-gp41 heterodimers. The resulting complex protrudes from the virus surface as a spike. There seems to be as few as 10 spikes on the average virion. Surface protein gp120 interacts with host CD4, CCR5 and CXCR4. Gp120 also interacts with the C-type lectins CD209/DC-SIGN and CLEC4M/DC-SIGNR (collectively referred to as DC-SIGN(R)). Gp120 and gp41 interact with GalCer. Gp120 interacts with host ITGA4/ITGB7 complex; on CD4+ T-cells, this interaction results in rapid activation of integrin ITGAL/LFA-1, which facilitates efficient cell-to-cell spreading of HIV-1. Gp120 interacts with cell-associated heparan sulfate; this interaction increases virus infectivity on permissive cells and may be involved in infection of CD4- cells.</text>
</comment>
<feature type="chain" id="PRO_5023322196" description="Transmembrane protein gp41" evidence="33">
    <location>
        <begin position="513"/>
        <end position="857"/>
    </location>
</feature>
<sequence length="857" mass="97282">MRVREIRKNWRHWLKWGLMIAGMLMICSTAEQLWVTVYYGVPVWKEATTTLFCASDAKAYDTEVHNVWATHACVPTDPSPQEVNLENVTENFNMWKNNMVEQMHEDIISLWDQSLKPCVKLTPLCVTLNCTDLGNSTGGNSTGGTNTTWGRMEKGELKNCSFNVTTNIRDKVKREYAAFYKLDLMKIDNDNDSYTLISCNTSVITQACPKISFEPIPIHYCAPAGFAILKCNNKQFNGTGPCTNVSTVQCTHGIRPVVSTQLLLNGSLAEEKIVIRSENFMDNAKTIIVQLNESIDIKCIRPNNNTRKSISMGPGRAFFNTGQIIGDIRQAHCNISREKWNNTLKQIVDKLREKFGKNKTIVFNQSSGGDPEIVMHSFNCGGEFFYCSTTQLFNSTWNWNETDNDPGNTTGNGTLTLPCRIKQFVNMWQEVGKAMYAPPISGPINCTSNITGLLLTRDGGNSSNDSETFRPGGGDMRDNWRSELYKYKVVKIEPLGVAPTKAKRRVVQREKRAVGLGAVFLGFLGAAGSTMGAASVTLTVQARLLLSGIVQQQNNLLRAIEAQQHLLQLTVWGIKQLQARVLAVERYLRDQQLLGIWGCSGKLICTTAVPWNASWSNKSLNTIWDNMTWMEWEREIDNYTNLIYNLLEESQNQQEKNEQELLELDKWASLWSWFSITNWLWYIRLFIMIVGGLVGLRIVFAVLSIVNRVRQGYSPLSFQTPCPISRGPDRPEGIEEEGGDRDRDRSTRLVSGFLALFWDDLRSLCLFSYHRLRDLLLIVTRIVELLGRRGWELLKYCWNLLQYWSQELQKSAVSLVNTLAITVAGWTDRVIEVIQRTCRAILHIPRRIRQGAERLLL</sequence>
<comment type="miscellaneous">
    <text evidence="33">Inhibitors targeting HIV-1 viral envelope proteins are used as antiretroviral drugs. Attachment of virions to the cell surface via non-specific interactions and CD4 binding can be blocked by inhibitors that include cyanovirin-N, cyclotriazadisulfonamide analogs, PRO 2000, TNX 355 and PRO 542. In addition, BMS 806 can block CD4-induced conformational changes. Env interactions with the coreceptor molecules can be targeted by CCR5 antagonists including SCH-D, maraviroc (UK 427857) and aplaviroc (GW 873140), and the CXCR4 antagonist AMD 070. Fusion of viral and cellular membranes can be inhibited by peptides such as enfuvirtide and tifuvirtide (T 1249). Resistance to inhibitors associated with mutations in Env are observed. Most of the time, single mutations confer only a modest reduction in drug susceptibility. Combination of several mutations is usually required to develop a high-level drug resistance.</text>
</comment>
<feature type="lipid moiety-binding region" description="S-palmitoyl cysteine; by host" evidence="33">
    <location>
        <position position="765"/>
    </location>
</feature>
<evidence type="ECO:0000256" key="33">
    <source>
        <dbReference type="HAMAP-Rule" id="MF_04083"/>
    </source>
</evidence>
<evidence type="ECO:0000256" key="20">
    <source>
        <dbReference type="ARBA" id="ARBA00022879"/>
    </source>
</evidence>
<dbReference type="GO" id="GO:0039654">
    <property type="term" value="P:fusion of virus membrane with host endosome membrane"/>
    <property type="evidence" value="ECO:0007669"/>
    <property type="project" value="UniProtKB-UniRule"/>
</dbReference>
<dbReference type="GO" id="GO:0005198">
    <property type="term" value="F:structural molecule activity"/>
    <property type="evidence" value="ECO:0007669"/>
    <property type="project" value="UniProtKB-UniRule"/>
</dbReference>
<keyword evidence="8 33" id="KW-1170">Fusion of virus membrane with host endosomal membrane</keyword>
<feature type="disulfide bond" evidence="33">
    <location>
        <begin position="53"/>
        <end position="73"/>
    </location>
</feature>
<keyword evidence="29 33" id="KW-0899">Viral immunoevasion</keyword>
<dbReference type="GO" id="GO:0044175">
    <property type="term" value="C:host cell endosome membrane"/>
    <property type="evidence" value="ECO:0007669"/>
    <property type="project" value="UniProtKB-SubCell"/>
</dbReference>
<comment type="domain">
    <text evidence="33">The YXXL motif is involved in determining the exact site of viral release at the surface of infected mononuclear cells and promotes endocytosis. YXXL and di-leucine endocytosis motifs interact directly or indirectly with the clathrin adapter complexes, opperate independently, and their activities are not additive.</text>
</comment>
<dbReference type="InterPro" id="IPR036377">
    <property type="entry name" value="Gp120_core_sf"/>
</dbReference>
<feature type="disulfide bond" evidence="33">
    <location>
        <begin position="221"/>
        <end position="250"/>
    </location>
</feature>
<evidence type="ECO:0000256" key="13">
    <source>
        <dbReference type="ARBA" id="ARBA00022685"/>
    </source>
</evidence>
<keyword evidence="27 33" id="KW-1015">Disulfide bond</keyword>
<keyword evidence="14 33" id="KW-0812">Transmembrane</keyword>
<dbReference type="GO" id="GO:0019082">
    <property type="term" value="P:viral protein processing"/>
    <property type="evidence" value="ECO:0007669"/>
    <property type="project" value="UniProtKB-UniRule"/>
</dbReference>
<organism evidence="38">
    <name type="scientific">Human immunodeficiency virus type 1</name>
    <name type="common">HIV-1</name>
    <dbReference type="NCBI Taxonomy" id="11676"/>
    <lineage>
        <taxon>Viruses</taxon>
        <taxon>Riboviria</taxon>
        <taxon>Pararnavirae</taxon>
        <taxon>Artverviricota</taxon>
        <taxon>Revtraviricetes</taxon>
        <taxon>Ortervirales</taxon>
        <taxon>Retroviridae</taxon>
        <taxon>Orthoretrovirinae</taxon>
        <taxon>Lentivirus</taxon>
        <taxon>Lentivirus humimdef1</taxon>
    </lineage>
</organism>
<evidence type="ECO:0000256" key="3">
    <source>
        <dbReference type="ARBA" id="ARBA00004505"/>
    </source>
</evidence>
<feature type="region of interest" description="Fusion peptide" evidence="33">
    <location>
        <begin position="513"/>
        <end position="533"/>
    </location>
</feature>
<organismHost>
    <name type="scientific">Homo sapiens</name>
    <name type="common">Human</name>
    <dbReference type="NCBI Taxonomy" id="9606"/>
</organismHost>
<evidence type="ECO:0000256" key="15">
    <source>
        <dbReference type="ARBA" id="ARBA00022703"/>
    </source>
</evidence>
<keyword evidence="12 33" id="KW-1162">Viral penetration into host cytoplasm</keyword>
<dbReference type="GO" id="GO:0055036">
    <property type="term" value="C:virion membrane"/>
    <property type="evidence" value="ECO:0007669"/>
    <property type="project" value="UniProtKB-SubCell"/>
</dbReference>
<feature type="chain" id="PRO_5023322197" description="Envelope glycoprotein gp160" evidence="33">
    <location>
        <begin position="32"/>
        <end position="857"/>
    </location>
</feature>
<reference evidence="38" key="1">
    <citation type="journal article" date="2018" name="Cell Rep.">
        <title>Completeness of HIV-1 Envelope Glycan Shield at Transmission Determines Neutralization Breadth.</title>
        <authorList>
            <person name="Wagh K."/>
            <person name="Kreider E.F."/>
            <person name="Li Y."/>
            <person name="Barbian H.J."/>
            <person name="Learn G.H."/>
            <person name="Giorgi E."/>
            <person name="Hraber P.T."/>
            <person name="Decker T.G."/>
            <person name="Smith A.G."/>
            <person name="Gondim M.V."/>
            <person name="Gillis L."/>
            <person name="Wandzilak J."/>
            <person name="Chuang G.Y."/>
            <person name="Rawi R."/>
            <person name="Cai F."/>
            <person name="Pellegrino P."/>
            <person name="Williams I."/>
            <person name="Overbaugh J."/>
            <person name="Gao F."/>
            <person name="Kwong P.D."/>
            <person name="Haynes B.F."/>
            <person name="Shaw G.M."/>
            <person name="Borrow P."/>
            <person name="Seaman M.S."/>
            <person name="Hahn B.H."/>
            <person name="Korber B."/>
        </authorList>
    </citation>
    <scope>NUCLEOTIDE SEQUENCE</scope>
    <source>
        <strain evidence="38">MM39_d0189_ipe015_isol_11A4</strain>
    </source>
</reference>
<keyword evidence="26 33" id="KW-0564">Palmitate</keyword>
<feature type="topological domain" description="Cytoplasmic" evidence="33">
    <location>
        <begin position="707"/>
        <end position="857"/>
    </location>
</feature>
<evidence type="ECO:0000256" key="8">
    <source>
        <dbReference type="ARBA" id="ARBA00022510"/>
    </source>
</evidence>
<evidence type="ECO:0000256" key="21">
    <source>
        <dbReference type="ARBA" id="ARBA00022890"/>
    </source>
</evidence>
<evidence type="ECO:0000259" key="37">
    <source>
        <dbReference type="Pfam" id="PF00517"/>
    </source>
</evidence>
<evidence type="ECO:0000256" key="11">
    <source>
        <dbReference type="ARBA" id="ARBA00022581"/>
    </source>
</evidence>
<keyword evidence="28 33" id="KW-0325">Glycoprotein</keyword>
<evidence type="ECO:0000256" key="34">
    <source>
        <dbReference type="RuleBase" id="RU363095"/>
    </source>
</evidence>
<feature type="region of interest" description="MPER; binding to GalCer" evidence="33">
    <location>
        <begin position="663"/>
        <end position="684"/>
    </location>
</feature>
<dbReference type="GO" id="GO:0052031">
    <property type="term" value="P:symbiont-mediated perturbation of host defense response"/>
    <property type="evidence" value="ECO:0007669"/>
    <property type="project" value="UniProtKB-UniRule"/>
</dbReference>
<evidence type="ECO:0000256" key="4">
    <source>
        <dbReference type="ARBA" id="ARBA00004563"/>
    </source>
</evidence>
<feature type="disulfide bond" evidence="33">
    <location>
        <begin position="231"/>
        <end position="242"/>
    </location>
</feature>
<feature type="region of interest" description="Disordered" evidence="35">
    <location>
        <begin position="720"/>
        <end position="744"/>
    </location>
</feature>
<dbReference type="GO" id="GO:1903911">
    <property type="term" value="P:positive regulation of receptor clustering"/>
    <property type="evidence" value="ECO:0007669"/>
    <property type="project" value="UniProtKB-UniRule"/>
</dbReference>
<dbReference type="InterPro" id="IPR000328">
    <property type="entry name" value="GP41-like"/>
</dbReference>
<keyword evidence="7 33" id="KW-1168">Fusion of virus membrane with host membrane</keyword>
<comment type="domain">
    <text evidence="33">Some of the most genetically diverse regions of the viral genome are present in Env. They are called variable regions 1 through 5 (V1 through V5). Coreceptor usage of gp120 is determined mainly by the primary structure of the third variable region (V3) in the outer domain of gp120. The sequence of V3 determines which coreceptor, CCR5 and/or CXCR4 (corresponding to R5/macrophage, X4/T cell and R5X4/T cell and macrophage tropism), is used to trigger the fusion potential of the Env complex, and hence which cells the virus can infect. Binding to CCR5 involves a region adjacent in addition to V3.</text>
</comment>
<comment type="domain">
    <text evidence="33 34">The 17 amino acids long immunosuppressive region is present in many retroviral envelope proteins. Synthetic peptides derived from this relatively conserved sequence inhibit immune function in vitro and in vivo.</text>
</comment>
<dbReference type="GO" id="GO:0075512">
    <property type="term" value="P:clathrin-dependent endocytosis of virus by host cell"/>
    <property type="evidence" value="ECO:0007669"/>
    <property type="project" value="UniProtKB-UniRule"/>
</dbReference>
<evidence type="ECO:0000256" key="25">
    <source>
        <dbReference type="ARBA" id="ARBA00023136"/>
    </source>
</evidence>
<feature type="domain" description="Human immunodeficiency virus 1 envelope glycoprotein Gp120" evidence="36">
    <location>
        <begin position="33"/>
        <end position="512"/>
    </location>
</feature>
<comment type="subcellular location">
    <molecule>Surface protein gp120</molecule>
    <subcellularLocation>
        <location evidence="33">Virion membrane</location>
        <topology evidence="33">Peripheral membrane protein</topology>
    </subcellularLocation>
    <subcellularLocation>
        <location evidence="33">Host cell membrane</location>
        <topology evidence="33">Peripheral membrane protein</topology>
    </subcellularLocation>
    <subcellularLocation>
        <location evidence="33">Host endosome membrane</location>
        <topology evidence="33">Single-pass type I membrane protein</topology>
    </subcellularLocation>
    <text evidence="33">The surface protein is not anchored to the viral envelope, but associates with the extravirion surface through its binding to TM. It is probably concentrated at the site of budding and incorporated into the virions possibly by contacts between the cytoplasmic tail of Env and the N-terminus of Gag.</text>
</comment>
<evidence type="ECO:0000256" key="29">
    <source>
        <dbReference type="ARBA" id="ARBA00023280"/>
    </source>
</evidence>
<dbReference type="GO" id="GO:0019064">
    <property type="term" value="P:fusion of virus membrane with host plasma membrane"/>
    <property type="evidence" value="ECO:0007669"/>
    <property type="project" value="UniProtKB-UniRule"/>
</dbReference>
<dbReference type="EMBL" id="MG902593">
    <property type="protein sequence ID" value="AYX70277.1"/>
    <property type="molecule type" value="Genomic_RNA"/>
</dbReference>
<keyword evidence="19 33" id="KW-1043">Host membrane</keyword>
<dbReference type="GO" id="GO:1903908">
    <property type="term" value="P:positive regulation of plasma membrane raft polarization"/>
    <property type="evidence" value="ECO:0007669"/>
    <property type="project" value="UniProtKB-UniRule"/>
</dbReference>
<evidence type="ECO:0000256" key="14">
    <source>
        <dbReference type="ARBA" id="ARBA00022692"/>
    </source>
</evidence>